<accession>A0A101I2Z2</accession>
<dbReference type="AlphaFoldDB" id="A0A101I2Z2"/>
<dbReference type="InterPro" id="IPR029014">
    <property type="entry name" value="NiFe-Hase_large"/>
</dbReference>
<dbReference type="PANTHER" id="PTHR43485">
    <property type="entry name" value="HYDROGENASE-4 COMPONENT G"/>
    <property type="match status" value="1"/>
</dbReference>
<evidence type="ECO:0000313" key="4">
    <source>
        <dbReference type="Proteomes" id="UP000053467"/>
    </source>
</evidence>
<dbReference type="Pfam" id="PF00346">
    <property type="entry name" value="Complex1_49kDa"/>
    <property type="match status" value="1"/>
</dbReference>
<dbReference type="GO" id="GO:0051287">
    <property type="term" value="F:NAD binding"/>
    <property type="evidence" value="ECO:0007669"/>
    <property type="project" value="InterPro"/>
</dbReference>
<evidence type="ECO:0000313" key="3">
    <source>
        <dbReference type="EMBL" id="KUK88037.1"/>
    </source>
</evidence>
<dbReference type="InterPro" id="IPR001135">
    <property type="entry name" value="NADH_Q_OxRdtase_suD"/>
</dbReference>
<gene>
    <name evidence="3" type="ORF">XE03_0043</name>
</gene>
<evidence type="ECO:0000259" key="2">
    <source>
        <dbReference type="Pfam" id="PF00346"/>
    </source>
</evidence>
<dbReference type="InterPro" id="IPR052197">
    <property type="entry name" value="ComplexI_49kDa-like"/>
</dbReference>
<dbReference type="Proteomes" id="UP000053467">
    <property type="component" value="Unassembled WGS sequence"/>
</dbReference>
<comment type="caution">
    <text evidence="3">The sequence shown here is derived from an EMBL/GenBank/DDBJ whole genome shotgun (WGS) entry which is preliminary data.</text>
</comment>
<dbReference type="PANTHER" id="PTHR43485:SF1">
    <property type="entry name" value="FORMATE HYDROGENLYASE SUBUNIT 5-RELATED"/>
    <property type="match status" value="1"/>
</dbReference>
<dbReference type="SUPFAM" id="SSF56762">
    <property type="entry name" value="HydB/Nqo4-like"/>
    <property type="match status" value="1"/>
</dbReference>
<sequence>MRKKFPFIVNRISTEVALGNITFEFNLDNFSFKDLDLNFENERKNRNIFLKGKSIKSSTKLIPKLSFVQSHHFQEVFSLAVEDIYNVQIPDRAKILRMIILEIERISASLLFLSAISSSLGFHTFRYWVLKDREMLLSILKTFKKDENILTDLIVPGGIKKTIYNSEIERMSEFLEKYFKRILLDYEKIFFKNIALISKTRNFGIFEKEILKKNNATGLLLRSCGIKFDLRKNAPYEMYDKVEFPIYNFEISDLYNRILSLYLEIKNSITIIESSLKLLNETSPEDFLEKIDYGEKMGKRFSFKRIEGVNGELSIYLEVNDSKIEHIKFTSPSFINGLLLINKLEGDYKPFDIPVIYSSLFIVPMEVYL</sequence>
<evidence type="ECO:0000256" key="1">
    <source>
        <dbReference type="ARBA" id="ARBA00023002"/>
    </source>
</evidence>
<dbReference type="GO" id="GO:0048038">
    <property type="term" value="F:quinone binding"/>
    <property type="evidence" value="ECO:0007669"/>
    <property type="project" value="InterPro"/>
</dbReference>
<organism evidence="3 4">
    <name type="scientific">candidate division TA06 bacterium 34_109</name>
    <dbReference type="NCBI Taxonomy" id="1635277"/>
    <lineage>
        <taxon>Bacteria</taxon>
        <taxon>Bacteria division TA06</taxon>
    </lineage>
</organism>
<protein>
    <submittedName>
        <fullName evidence="3">NADH-quinone oxidoreductase subunit D</fullName>
    </submittedName>
</protein>
<dbReference type="GO" id="GO:0016651">
    <property type="term" value="F:oxidoreductase activity, acting on NAD(P)H"/>
    <property type="evidence" value="ECO:0007669"/>
    <property type="project" value="InterPro"/>
</dbReference>
<proteinExistence type="predicted"/>
<dbReference type="Gene3D" id="1.10.645.10">
    <property type="entry name" value="Cytochrome-c3 Hydrogenase, chain B"/>
    <property type="match status" value="1"/>
</dbReference>
<feature type="domain" description="NADH-quinone oxidoreductase subunit D" evidence="2">
    <location>
        <begin position="120"/>
        <end position="281"/>
    </location>
</feature>
<keyword evidence="1" id="KW-0560">Oxidoreductase</keyword>
<name>A0A101I2Z2_UNCT6</name>
<reference evidence="4" key="1">
    <citation type="journal article" date="2015" name="MBio">
        <title>Genome-Resolved Metagenomic Analysis Reveals Roles for Candidate Phyla and Other Microbial Community Members in Biogeochemical Transformations in Oil Reservoirs.</title>
        <authorList>
            <person name="Hu P."/>
            <person name="Tom L."/>
            <person name="Singh A."/>
            <person name="Thomas B.C."/>
            <person name="Baker B.J."/>
            <person name="Piceno Y.M."/>
            <person name="Andersen G.L."/>
            <person name="Banfield J.F."/>
        </authorList>
    </citation>
    <scope>NUCLEOTIDE SEQUENCE [LARGE SCALE GENOMIC DNA]</scope>
</reference>
<dbReference type="EMBL" id="LGGX01000001">
    <property type="protein sequence ID" value="KUK88037.1"/>
    <property type="molecule type" value="Genomic_DNA"/>
</dbReference>